<keyword evidence="3" id="KW-1185">Reference proteome</keyword>
<gene>
    <name evidence="2" type="ORF">PX52LOC_05319</name>
</gene>
<dbReference type="EMBL" id="CP042425">
    <property type="protein sequence ID" value="QEL18298.1"/>
    <property type="molecule type" value="Genomic_DNA"/>
</dbReference>
<feature type="region of interest" description="Disordered" evidence="1">
    <location>
        <begin position="428"/>
        <end position="453"/>
    </location>
</feature>
<accession>A0A5C1AN08</accession>
<name>A0A5C1AN08_9BACT</name>
<dbReference type="Pfam" id="PF06074">
    <property type="entry name" value="Portal_Mu"/>
    <property type="match status" value="1"/>
</dbReference>
<dbReference type="OrthoDB" id="9797300at2"/>
<proteinExistence type="predicted"/>
<feature type="region of interest" description="Disordered" evidence="1">
    <location>
        <begin position="22"/>
        <end position="44"/>
    </location>
</feature>
<evidence type="ECO:0000313" key="3">
    <source>
        <dbReference type="Proteomes" id="UP000324974"/>
    </source>
</evidence>
<dbReference type="Proteomes" id="UP000324974">
    <property type="component" value="Chromosome"/>
</dbReference>
<dbReference type="KEGG" id="lrs:PX52LOC_05319"/>
<evidence type="ECO:0000256" key="1">
    <source>
        <dbReference type="SAM" id="MobiDB-lite"/>
    </source>
</evidence>
<organism evidence="2 3">
    <name type="scientific">Limnoglobus roseus</name>
    <dbReference type="NCBI Taxonomy" id="2598579"/>
    <lineage>
        <taxon>Bacteria</taxon>
        <taxon>Pseudomonadati</taxon>
        <taxon>Planctomycetota</taxon>
        <taxon>Planctomycetia</taxon>
        <taxon>Gemmatales</taxon>
        <taxon>Gemmataceae</taxon>
        <taxon>Limnoglobus</taxon>
    </lineage>
</organism>
<dbReference type="RefSeq" id="WP_149112821.1">
    <property type="nucleotide sequence ID" value="NZ_CP042425.1"/>
</dbReference>
<reference evidence="3" key="1">
    <citation type="submission" date="2019-08" db="EMBL/GenBank/DDBJ databases">
        <title>Limnoglobus roseus gen. nov., sp. nov., a novel freshwater planctomycete with a giant genome from the family Gemmataceae.</title>
        <authorList>
            <person name="Kulichevskaya I.S."/>
            <person name="Naumoff D.G."/>
            <person name="Miroshnikov K."/>
            <person name="Ivanova A."/>
            <person name="Philippov D.A."/>
            <person name="Hakobyan A."/>
            <person name="Rijpstra I.C."/>
            <person name="Sinninghe Damste J.S."/>
            <person name="Liesack W."/>
            <person name="Dedysh S.N."/>
        </authorList>
    </citation>
    <scope>NUCLEOTIDE SEQUENCE [LARGE SCALE GENOMIC DNA]</scope>
    <source>
        <strain evidence="3">PX52</strain>
    </source>
</reference>
<dbReference type="InterPro" id="IPR009279">
    <property type="entry name" value="Portal_Mu"/>
</dbReference>
<dbReference type="AlphaFoldDB" id="A0A5C1AN08"/>
<evidence type="ECO:0008006" key="4">
    <source>
        <dbReference type="Google" id="ProtNLM"/>
    </source>
</evidence>
<sequence length="481" mass="52534">MGVLSNLAGVFGNWRQPAASTALAPATPAAPGRPRKPTASSSEKIGATLGIGVGGRVNFLPYMDSATGDTPEVRIAMRQMLKDPYVKAAWLAQVFAVASEEFQVHPYDEADPAAQDQADFIQDGIERLPLGSAGLIFSILAPLGPDGVSIVEPVSEIEVQGRWAGKWVPKAAKSKDVQLLYLLGDRYRNITAIRSLRSPELEDMDAVDFLITKYAPLFEEPFGWAPFRASLADWWLLDTVRKLRAIHHEKRTAGTMLGRYRDQNQKSTLERLLKSLRISTWGVIPEGVEIQLLEMTKASDTDYAKFEQDKIVAVVTGIAFAELQMLSGDVPDGRGNAKVHQDTSDLPKWYLSKLATETINRQFIPRYVDWNFGGVRGYPRFSVGGINPADIEQEMDQIAKLQAVGFDGQAGRPALSIKHYAKALGAQLADPRDPTDRLASGTPPTLPPQGGGFNPLSAFAELNAAVTKLAEEVRAKKARGR</sequence>
<feature type="compositionally biased region" description="Low complexity" evidence="1">
    <location>
        <begin position="22"/>
        <end position="32"/>
    </location>
</feature>
<evidence type="ECO:0000313" key="2">
    <source>
        <dbReference type="EMBL" id="QEL18298.1"/>
    </source>
</evidence>
<protein>
    <recommendedName>
        <fullName evidence="4">Phage portal protein</fullName>
    </recommendedName>
</protein>